<sequence>MSNSKRPHPSTADLNNNEIISNSPVQSKKLKSVDNSNGKKSYTIGQIKELRMLNFMCHKNFSIEFHPTSMQIVTGANGSGKSTIANAICLCLGAQARTTGRTTNVQSFIRKGDTHAELSITLANEGAEAYKPEIYGKNIHIIRRIGAKQSSYKILGENRQVISTRKETIDEINQALSISPENPLCVLHQEIAKTFLLNSDSQKKYQVSYLHESN</sequence>
<name>A0A820HL11_9BILA</name>
<evidence type="ECO:0000256" key="8">
    <source>
        <dbReference type="ARBA" id="ARBA00023054"/>
    </source>
</evidence>
<evidence type="ECO:0000256" key="6">
    <source>
        <dbReference type="ARBA" id="ARBA00022763"/>
    </source>
</evidence>
<keyword evidence="4" id="KW-0158">Chromosome</keyword>
<dbReference type="AlphaFoldDB" id="A0A820HL11"/>
<gene>
    <name evidence="14" type="ORF">OVN521_LOCUS31075</name>
</gene>
<evidence type="ECO:0000259" key="13">
    <source>
        <dbReference type="Pfam" id="PF13476"/>
    </source>
</evidence>
<evidence type="ECO:0000313" key="14">
    <source>
        <dbReference type="EMBL" id="CAF4295005.1"/>
    </source>
</evidence>
<evidence type="ECO:0000256" key="2">
    <source>
        <dbReference type="ARBA" id="ARBA00004286"/>
    </source>
</evidence>
<dbReference type="GO" id="GO:0005634">
    <property type="term" value="C:nucleus"/>
    <property type="evidence" value="ECO:0007669"/>
    <property type="project" value="UniProtKB-SubCell"/>
</dbReference>
<dbReference type="GO" id="GO:0003684">
    <property type="term" value="F:damaged DNA binding"/>
    <property type="evidence" value="ECO:0007669"/>
    <property type="project" value="TreeGrafter"/>
</dbReference>
<keyword evidence="7" id="KW-0067">ATP-binding</keyword>
<organism evidence="14 15">
    <name type="scientific">Rotaria magnacalcarata</name>
    <dbReference type="NCBI Taxonomy" id="392030"/>
    <lineage>
        <taxon>Eukaryota</taxon>
        <taxon>Metazoa</taxon>
        <taxon>Spiralia</taxon>
        <taxon>Gnathifera</taxon>
        <taxon>Rotifera</taxon>
        <taxon>Eurotatoria</taxon>
        <taxon>Bdelloidea</taxon>
        <taxon>Philodinida</taxon>
        <taxon>Philodinidae</taxon>
        <taxon>Rotaria</taxon>
    </lineage>
</organism>
<reference evidence="14" key="1">
    <citation type="submission" date="2021-02" db="EMBL/GenBank/DDBJ databases">
        <authorList>
            <person name="Nowell W R."/>
        </authorList>
    </citation>
    <scope>NUCLEOTIDE SEQUENCE</scope>
</reference>
<dbReference type="GO" id="GO:0000724">
    <property type="term" value="P:double-strand break repair via homologous recombination"/>
    <property type="evidence" value="ECO:0007669"/>
    <property type="project" value="TreeGrafter"/>
</dbReference>
<feature type="compositionally biased region" description="Polar residues" evidence="12">
    <location>
        <begin position="12"/>
        <end position="26"/>
    </location>
</feature>
<feature type="domain" description="Rad50/SbcC-type AAA" evidence="13">
    <location>
        <begin position="50"/>
        <end position="204"/>
    </location>
</feature>
<dbReference type="InterPro" id="IPR038729">
    <property type="entry name" value="Rad50/SbcC_AAA"/>
</dbReference>
<dbReference type="GO" id="GO:0035861">
    <property type="term" value="C:site of double-strand break"/>
    <property type="evidence" value="ECO:0007669"/>
    <property type="project" value="TreeGrafter"/>
</dbReference>
<protein>
    <recommendedName>
        <fullName evidence="13">Rad50/SbcC-type AAA domain-containing protein</fullName>
    </recommendedName>
</protein>
<dbReference type="GO" id="GO:0030915">
    <property type="term" value="C:Smc5-Smc6 complex"/>
    <property type="evidence" value="ECO:0007669"/>
    <property type="project" value="TreeGrafter"/>
</dbReference>
<keyword evidence="6" id="KW-0227">DNA damage</keyword>
<evidence type="ECO:0000256" key="3">
    <source>
        <dbReference type="ARBA" id="ARBA00006793"/>
    </source>
</evidence>
<evidence type="ECO:0000256" key="10">
    <source>
        <dbReference type="ARBA" id="ARBA00023204"/>
    </source>
</evidence>
<keyword evidence="9" id="KW-0233">DNA recombination</keyword>
<evidence type="ECO:0000256" key="7">
    <source>
        <dbReference type="ARBA" id="ARBA00022840"/>
    </source>
</evidence>
<evidence type="ECO:0000256" key="11">
    <source>
        <dbReference type="ARBA" id="ARBA00023242"/>
    </source>
</evidence>
<comment type="similarity">
    <text evidence="3">Belongs to the SMC family. SMC6 subfamily.</text>
</comment>
<dbReference type="SUPFAM" id="SSF52540">
    <property type="entry name" value="P-loop containing nucleoside triphosphate hydrolases"/>
    <property type="match status" value="1"/>
</dbReference>
<dbReference type="GO" id="GO:0005524">
    <property type="term" value="F:ATP binding"/>
    <property type="evidence" value="ECO:0007669"/>
    <property type="project" value="UniProtKB-KW"/>
</dbReference>
<dbReference type="Proteomes" id="UP000663866">
    <property type="component" value="Unassembled WGS sequence"/>
</dbReference>
<feature type="region of interest" description="Disordered" evidence="12">
    <location>
        <begin position="1"/>
        <end position="37"/>
    </location>
</feature>
<keyword evidence="5" id="KW-0547">Nucleotide-binding</keyword>
<evidence type="ECO:0000256" key="4">
    <source>
        <dbReference type="ARBA" id="ARBA00022454"/>
    </source>
</evidence>
<dbReference type="GO" id="GO:0003697">
    <property type="term" value="F:single-stranded DNA binding"/>
    <property type="evidence" value="ECO:0007669"/>
    <property type="project" value="TreeGrafter"/>
</dbReference>
<dbReference type="GO" id="GO:0016887">
    <property type="term" value="F:ATP hydrolysis activity"/>
    <property type="evidence" value="ECO:0007669"/>
    <property type="project" value="InterPro"/>
</dbReference>
<evidence type="ECO:0000256" key="5">
    <source>
        <dbReference type="ARBA" id="ARBA00022741"/>
    </source>
</evidence>
<evidence type="ECO:0000256" key="12">
    <source>
        <dbReference type="SAM" id="MobiDB-lite"/>
    </source>
</evidence>
<keyword evidence="10" id="KW-0234">DNA repair</keyword>
<dbReference type="PANTHER" id="PTHR19306:SF6">
    <property type="entry name" value="STRUCTURAL MAINTENANCE OF CHROMOSOMES PROTEIN 6"/>
    <property type="match status" value="1"/>
</dbReference>
<keyword evidence="11" id="KW-0539">Nucleus</keyword>
<dbReference type="PANTHER" id="PTHR19306">
    <property type="entry name" value="STRUCTURAL MAINTENANCE OF CHROMOSOMES 5,6 SMC5, SMC6"/>
    <property type="match status" value="1"/>
</dbReference>
<evidence type="ECO:0000313" key="15">
    <source>
        <dbReference type="Proteomes" id="UP000663866"/>
    </source>
</evidence>
<keyword evidence="15" id="KW-1185">Reference proteome</keyword>
<comment type="subcellular location">
    <subcellularLocation>
        <location evidence="2">Chromosome</location>
    </subcellularLocation>
    <subcellularLocation>
        <location evidence="1">Nucleus</location>
    </subcellularLocation>
</comment>
<keyword evidence="8" id="KW-0175">Coiled coil</keyword>
<dbReference type="Gene3D" id="3.40.50.300">
    <property type="entry name" value="P-loop containing nucleotide triphosphate hydrolases"/>
    <property type="match status" value="1"/>
</dbReference>
<proteinExistence type="inferred from homology"/>
<comment type="caution">
    <text evidence="14">The sequence shown here is derived from an EMBL/GenBank/DDBJ whole genome shotgun (WGS) entry which is preliminary data.</text>
</comment>
<accession>A0A820HL11</accession>
<evidence type="ECO:0000256" key="9">
    <source>
        <dbReference type="ARBA" id="ARBA00023172"/>
    </source>
</evidence>
<dbReference type="Pfam" id="PF13476">
    <property type="entry name" value="AAA_23"/>
    <property type="match status" value="1"/>
</dbReference>
<dbReference type="InterPro" id="IPR027417">
    <property type="entry name" value="P-loop_NTPase"/>
</dbReference>
<dbReference type="EMBL" id="CAJOBG010013641">
    <property type="protein sequence ID" value="CAF4295005.1"/>
    <property type="molecule type" value="Genomic_DNA"/>
</dbReference>
<evidence type="ECO:0000256" key="1">
    <source>
        <dbReference type="ARBA" id="ARBA00004123"/>
    </source>
</evidence>